<feature type="region of interest" description="Disordered" evidence="1">
    <location>
        <begin position="1"/>
        <end position="24"/>
    </location>
</feature>
<evidence type="ECO:0000313" key="3">
    <source>
        <dbReference type="Proteomes" id="UP000249218"/>
    </source>
</evidence>
<organism evidence="2 3">
    <name type="scientific">Helicoverpa armigera</name>
    <name type="common">Cotton bollworm</name>
    <name type="synonym">Heliothis armigera</name>
    <dbReference type="NCBI Taxonomy" id="29058"/>
    <lineage>
        <taxon>Eukaryota</taxon>
        <taxon>Metazoa</taxon>
        <taxon>Ecdysozoa</taxon>
        <taxon>Arthropoda</taxon>
        <taxon>Hexapoda</taxon>
        <taxon>Insecta</taxon>
        <taxon>Pterygota</taxon>
        <taxon>Neoptera</taxon>
        <taxon>Endopterygota</taxon>
        <taxon>Lepidoptera</taxon>
        <taxon>Glossata</taxon>
        <taxon>Ditrysia</taxon>
        <taxon>Noctuoidea</taxon>
        <taxon>Noctuidae</taxon>
        <taxon>Heliothinae</taxon>
        <taxon>Helicoverpa</taxon>
    </lineage>
</organism>
<sequence length="472" mass="54366">MRAVSMRSFKSDTRSENITSKSSSDDILENADFDEFLQATCKKFQCPTAIVVGRETVREPPPKSSKQRQESRSKRGAAMDVLPTPSTQNLSYLNPFDEKYLLVMAIYDTLNHLIEILLSKYNDQVIPRVLMQLIALKVPHTRHLTRFTIRQCRIDLYTIYELNKILVLSNITDICLDHSYVKEGIYDVLLSQKSSLRNLSLSRCYINDQVCERIAARLRRSEPAEASLLTLNLSSNQITDEGMKHLGEALRDNRHLRYLNVSDNQISDVGAQYVFDVLQEFLLTQEEIFDRRKCYVQYLKKKTELYELYLSKFEEENSKRLAAKRSLTGRPRLSPKKDKVSIRRDSRHSTSSILSVKARSMVLEILGPFQHPFSPAMAVVKDGDLYCIGNFTLCYLNLRYNNLTYKSVDALLTVVKHQKIYRTENQCGLVSVLIEGNHVPEDCIEYALIHKEMMRSVTRRKLPGDKSVPSSR</sequence>
<dbReference type="SUPFAM" id="SSF52047">
    <property type="entry name" value="RNI-like"/>
    <property type="match status" value="1"/>
</dbReference>
<feature type="compositionally biased region" description="Basic and acidic residues" evidence="1">
    <location>
        <begin position="55"/>
        <end position="73"/>
    </location>
</feature>
<dbReference type="AlphaFoldDB" id="A0A2W1BX83"/>
<feature type="region of interest" description="Disordered" evidence="1">
    <location>
        <begin position="324"/>
        <end position="346"/>
    </location>
</feature>
<reference evidence="2 3" key="1">
    <citation type="journal article" date="2017" name="BMC Biol.">
        <title>Genomic innovations, transcriptional plasticity and gene loss underlying the evolution and divergence of two highly polyphagous and invasive Helicoverpa pest species.</title>
        <authorList>
            <person name="Pearce S.L."/>
            <person name="Clarke D.F."/>
            <person name="East P.D."/>
            <person name="Elfekih S."/>
            <person name="Gordon K.H."/>
            <person name="Jermiin L.S."/>
            <person name="McGaughran A."/>
            <person name="Oakeshott J.G."/>
            <person name="Papanikolaou A."/>
            <person name="Perera O.P."/>
            <person name="Rane R.V."/>
            <person name="Richards S."/>
            <person name="Tay W.T."/>
            <person name="Walsh T.K."/>
            <person name="Anderson A."/>
            <person name="Anderson C.J."/>
            <person name="Asgari S."/>
            <person name="Board P.G."/>
            <person name="Bretschneider A."/>
            <person name="Campbell P.M."/>
            <person name="Chertemps T."/>
            <person name="Christeller J.T."/>
            <person name="Coppin C.W."/>
            <person name="Downes S.J."/>
            <person name="Duan G."/>
            <person name="Farnsworth C.A."/>
            <person name="Good R.T."/>
            <person name="Han L.B."/>
            <person name="Han Y.C."/>
            <person name="Hatje K."/>
            <person name="Horne I."/>
            <person name="Huang Y.P."/>
            <person name="Hughes D.S."/>
            <person name="Jacquin-Joly E."/>
            <person name="James W."/>
            <person name="Jhangiani S."/>
            <person name="Kollmar M."/>
            <person name="Kuwar S.S."/>
            <person name="Li S."/>
            <person name="Liu N.Y."/>
            <person name="Maibeche M.T."/>
            <person name="Miller J.R."/>
            <person name="Montagne N."/>
            <person name="Perry T."/>
            <person name="Qu J."/>
            <person name="Song S.V."/>
            <person name="Sutton G.G."/>
            <person name="Vogel H."/>
            <person name="Walenz B.P."/>
            <person name="Xu W."/>
            <person name="Zhang H.J."/>
            <person name="Zou Z."/>
            <person name="Batterham P."/>
            <person name="Edwards O.R."/>
            <person name="Feyereisen R."/>
            <person name="Gibbs R.A."/>
            <person name="Heckel D.G."/>
            <person name="McGrath A."/>
            <person name="Robin C."/>
            <person name="Scherer S.E."/>
            <person name="Worley K.C."/>
            <person name="Wu Y.D."/>
        </authorList>
    </citation>
    <scope>NUCLEOTIDE SEQUENCE [LARGE SCALE GENOMIC DNA]</scope>
    <source>
        <strain evidence="2">Harm_GR_Male_#8</strain>
        <tissue evidence="2">Whole organism</tissue>
    </source>
</reference>
<feature type="region of interest" description="Disordered" evidence="1">
    <location>
        <begin position="55"/>
        <end position="80"/>
    </location>
</feature>
<dbReference type="Pfam" id="PF13516">
    <property type="entry name" value="LRR_6"/>
    <property type="match status" value="3"/>
</dbReference>
<dbReference type="InterPro" id="IPR001611">
    <property type="entry name" value="Leu-rich_rpt"/>
</dbReference>
<gene>
    <name evidence="2" type="primary">HaOG203468</name>
    <name evidence="2" type="ORF">B5X24_HaOG203468</name>
</gene>
<name>A0A2W1BX83_HELAM</name>
<evidence type="ECO:0000256" key="1">
    <source>
        <dbReference type="SAM" id="MobiDB-lite"/>
    </source>
</evidence>
<dbReference type="SMART" id="SM00368">
    <property type="entry name" value="LRR_RI"/>
    <property type="match status" value="4"/>
</dbReference>
<dbReference type="Gene3D" id="3.80.10.10">
    <property type="entry name" value="Ribonuclease Inhibitor"/>
    <property type="match status" value="1"/>
</dbReference>
<accession>A0A2W1BX83</accession>
<dbReference type="EMBL" id="KZ149930">
    <property type="protein sequence ID" value="PZC77420.1"/>
    <property type="molecule type" value="Genomic_DNA"/>
</dbReference>
<dbReference type="InterPro" id="IPR032675">
    <property type="entry name" value="LRR_dom_sf"/>
</dbReference>
<dbReference type="PANTHER" id="PTHR46984">
    <property type="entry name" value="LEUCINE-RICH REPEAT-CONTAINING PROTEIN 71"/>
    <property type="match status" value="1"/>
</dbReference>
<dbReference type="InterPro" id="IPR053040">
    <property type="entry name" value="LRR-containing_protein_71"/>
</dbReference>
<evidence type="ECO:0008006" key="4">
    <source>
        <dbReference type="Google" id="ProtNLM"/>
    </source>
</evidence>
<evidence type="ECO:0000313" key="2">
    <source>
        <dbReference type="EMBL" id="PZC77420.1"/>
    </source>
</evidence>
<dbReference type="PROSITE" id="PS51450">
    <property type="entry name" value="LRR"/>
    <property type="match status" value="1"/>
</dbReference>
<proteinExistence type="predicted"/>
<dbReference type="PANTHER" id="PTHR46984:SF1">
    <property type="entry name" value="LEUCINE-RICH REPEAT-CONTAINING PROTEIN 71"/>
    <property type="match status" value="1"/>
</dbReference>
<protein>
    <recommendedName>
        <fullName evidence="4">Leucine-rich repeat-containing protein 71</fullName>
    </recommendedName>
</protein>
<dbReference type="OrthoDB" id="120976at2759"/>
<keyword evidence="3" id="KW-1185">Reference proteome</keyword>
<dbReference type="Proteomes" id="UP000249218">
    <property type="component" value="Unassembled WGS sequence"/>
</dbReference>
<feature type="compositionally biased region" description="Basic and acidic residues" evidence="1">
    <location>
        <begin position="335"/>
        <end position="346"/>
    </location>
</feature>